<name>A0A543G466_9FLAO</name>
<dbReference type="GO" id="GO:0003677">
    <property type="term" value="F:DNA binding"/>
    <property type="evidence" value="ECO:0007669"/>
    <property type="project" value="InterPro"/>
</dbReference>
<evidence type="ECO:0000256" key="3">
    <source>
        <dbReference type="ARBA" id="ARBA00022603"/>
    </source>
</evidence>
<dbReference type="InterPro" id="IPR003356">
    <property type="entry name" value="DNA_methylase_A-5"/>
</dbReference>
<dbReference type="CDD" id="cd02440">
    <property type="entry name" value="AdoMet_MTases"/>
    <property type="match status" value="1"/>
</dbReference>
<evidence type="ECO:0000256" key="7">
    <source>
        <dbReference type="ARBA" id="ARBA00047942"/>
    </source>
</evidence>
<dbReference type="Pfam" id="PF02384">
    <property type="entry name" value="N6_Mtase"/>
    <property type="match status" value="1"/>
</dbReference>
<protein>
    <recommendedName>
        <fullName evidence="2">site-specific DNA-methyltransferase (adenine-specific)</fullName>
        <ecNumber evidence="2">2.1.1.72</ecNumber>
    </recommendedName>
</protein>
<keyword evidence="4" id="KW-0808">Transferase</keyword>
<dbReference type="Gene3D" id="3.40.50.150">
    <property type="entry name" value="Vaccinia Virus protein VP39"/>
    <property type="match status" value="1"/>
</dbReference>
<keyword evidence="6" id="KW-0680">Restriction system</keyword>
<dbReference type="GO" id="GO:0009007">
    <property type="term" value="F:site-specific DNA-methyltransferase (adenine-specific) activity"/>
    <property type="evidence" value="ECO:0007669"/>
    <property type="project" value="UniProtKB-EC"/>
</dbReference>
<evidence type="ECO:0000313" key="10">
    <source>
        <dbReference type="Proteomes" id="UP000320773"/>
    </source>
</evidence>
<comment type="caution">
    <text evidence="9">The sequence shown here is derived from an EMBL/GenBank/DDBJ whole genome shotgun (WGS) entry which is preliminary data.</text>
</comment>
<feature type="domain" description="DNA methylase adenine-specific" evidence="8">
    <location>
        <begin position="309"/>
        <end position="551"/>
    </location>
</feature>
<dbReference type="PANTHER" id="PTHR42933:SF1">
    <property type="entry name" value="SITE-SPECIFIC DNA-METHYLTRANSFERASE (ADENINE-SPECIFIC)"/>
    <property type="match status" value="1"/>
</dbReference>
<dbReference type="AlphaFoldDB" id="A0A543G466"/>
<comment type="similarity">
    <text evidence="1">Belongs to the N(4)/N(6)-methyltransferase family.</text>
</comment>
<keyword evidence="3 9" id="KW-0489">Methyltransferase</keyword>
<dbReference type="RefSeq" id="WP_089079573.1">
    <property type="nucleotide sequence ID" value="NZ_VFPJ01000001.1"/>
</dbReference>
<dbReference type="EMBL" id="VFPJ01000001">
    <property type="protein sequence ID" value="TQM40870.1"/>
    <property type="molecule type" value="Genomic_DNA"/>
</dbReference>
<reference evidence="9 10" key="1">
    <citation type="submission" date="2019-06" db="EMBL/GenBank/DDBJ databases">
        <title>Genomic Encyclopedia of Archaeal and Bacterial Type Strains, Phase II (KMG-II): from individual species to whole genera.</title>
        <authorList>
            <person name="Goeker M."/>
        </authorList>
    </citation>
    <scope>NUCLEOTIDE SEQUENCE [LARGE SCALE GENOMIC DNA]</scope>
    <source>
        <strain evidence="9 10">DSM 24789</strain>
    </source>
</reference>
<comment type="catalytic activity">
    <reaction evidence="7">
        <text>a 2'-deoxyadenosine in DNA + S-adenosyl-L-methionine = an N(6)-methyl-2'-deoxyadenosine in DNA + S-adenosyl-L-homocysteine + H(+)</text>
        <dbReference type="Rhea" id="RHEA:15197"/>
        <dbReference type="Rhea" id="RHEA-COMP:12418"/>
        <dbReference type="Rhea" id="RHEA-COMP:12419"/>
        <dbReference type="ChEBI" id="CHEBI:15378"/>
        <dbReference type="ChEBI" id="CHEBI:57856"/>
        <dbReference type="ChEBI" id="CHEBI:59789"/>
        <dbReference type="ChEBI" id="CHEBI:90615"/>
        <dbReference type="ChEBI" id="CHEBI:90616"/>
        <dbReference type="EC" id="2.1.1.72"/>
    </reaction>
</comment>
<organism evidence="9 10">
    <name type="scientific">Flavobacterium branchiophilum</name>
    <dbReference type="NCBI Taxonomy" id="55197"/>
    <lineage>
        <taxon>Bacteria</taxon>
        <taxon>Pseudomonadati</taxon>
        <taxon>Bacteroidota</taxon>
        <taxon>Flavobacteriia</taxon>
        <taxon>Flavobacteriales</taxon>
        <taxon>Flavobacteriaceae</taxon>
        <taxon>Flavobacterium</taxon>
    </lineage>
</organism>
<evidence type="ECO:0000256" key="1">
    <source>
        <dbReference type="ARBA" id="ARBA00006594"/>
    </source>
</evidence>
<dbReference type="SUPFAM" id="SSF53335">
    <property type="entry name" value="S-adenosyl-L-methionine-dependent methyltransferases"/>
    <property type="match status" value="1"/>
</dbReference>
<dbReference type="InterPro" id="IPR051537">
    <property type="entry name" value="DNA_Adenine_Mtase"/>
</dbReference>
<sequence>MANEKKTDIFISKLLESAEIKYTPNGSDIKEIQDALKTASKKGTGKSGFPEFVAISRDFILVIEDKSELEKQVLYEDDNKQIISTNQKAVTNYAENGALHYANEILAKTNFKKIFAFGCTGDEKHHIIRPIFVDKQGYKLLDKVENFENFTTENIEKYYKEQVLGETPQETLELEDILKKAKELHESLRNYGQLGDAEKPLVVSALMLALSEESFSIDQLTGDTLKTDGQKIYDALSTHMDRVQVQPIVKKDKVLNQFTIIKDRTLLNQKDERLKETISKENYLEKTPLKYFAEYIQKNILKSVKANTAEDVLGRFYGEFMRYGNNDGQTLGVILTPKHITELFSEIIELKPSDRIFDPCCGTGGFLIAGMHKMLNEAKTKKEKDNIKKEHIHGIELRENMFAIATTNMILRGDGKSNLIQDDFLKQNVEDLKKNNYTVGFINPPYSQAKGKDTAHLSEINFIKHLLDSLAENGRCVAIIPQSTMVGKTKEDKAIKKQILQSHTLEGVITLNKNTFYGVGTNTCIAIFTAHKPHSDKKYCKFVNYEDDGFIVSKHIGLVETTRAISQKNHLLDCWLHNKRAETKFMVETTIEAEDEWLHSFYYFNDEIPKEEDFEKTIADYLTFEFNMIMQGREYLFDNQEL</sequence>
<dbReference type="Proteomes" id="UP000320773">
    <property type="component" value="Unassembled WGS sequence"/>
</dbReference>
<evidence type="ECO:0000259" key="8">
    <source>
        <dbReference type="Pfam" id="PF02384"/>
    </source>
</evidence>
<dbReference type="EC" id="2.1.1.72" evidence="2"/>
<keyword evidence="5" id="KW-0949">S-adenosyl-L-methionine</keyword>
<dbReference type="PRINTS" id="PR00507">
    <property type="entry name" value="N12N6MTFRASE"/>
</dbReference>
<gene>
    <name evidence="9" type="ORF">BC670_1785</name>
</gene>
<proteinExistence type="inferred from homology"/>
<evidence type="ECO:0000256" key="5">
    <source>
        <dbReference type="ARBA" id="ARBA00022691"/>
    </source>
</evidence>
<evidence type="ECO:0000313" key="9">
    <source>
        <dbReference type="EMBL" id="TQM40870.1"/>
    </source>
</evidence>
<dbReference type="GO" id="GO:0008170">
    <property type="term" value="F:N-methyltransferase activity"/>
    <property type="evidence" value="ECO:0007669"/>
    <property type="project" value="InterPro"/>
</dbReference>
<dbReference type="GO" id="GO:0009307">
    <property type="term" value="P:DNA restriction-modification system"/>
    <property type="evidence" value="ECO:0007669"/>
    <property type="project" value="UniProtKB-KW"/>
</dbReference>
<evidence type="ECO:0000256" key="6">
    <source>
        <dbReference type="ARBA" id="ARBA00022747"/>
    </source>
</evidence>
<evidence type="ECO:0000256" key="4">
    <source>
        <dbReference type="ARBA" id="ARBA00022679"/>
    </source>
</evidence>
<dbReference type="InterPro" id="IPR029063">
    <property type="entry name" value="SAM-dependent_MTases_sf"/>
</dbReference>
<evidence type="ECO:0000256" key="2">
    <source>
        <dbReference type="ARBA" id="ARBA00011900"/>
    </source>
</evidence>
<dbReference type="PANTHER" id="PTHR42933">
    <property type="entry name" value="SLR6095 PROTEIN"/>
    <property type="match status" value="1"/>
</dbReference>
<dbReference type="GO" id="GO:0032259">
    <property type="term" value="P:methylation"/>
    <property type="evidence" value="ECO:0007669"/>
    <property type="project" value="UniProtKB-KW"/>
</dbReference>
<accession>A0A543G466</accession>